<comment type="similarity">
    <text evidence="1">Belongs to the bacterial ring-hydroxylating dioxygenase alpha subunit family.</text>
</comment>
<dbReference type="EMBL" id="CADIKK010000048">
    <property type="protein sequence ID" value="CAB3807051.1"/>
    <property type="molecule type" value="Genomic_DNA"/>
</dbReference>
<dbReference type="InterPro" id="IPR015879">
    <property type="entry name" value="Ring_hydroxy_dOase_asu_C_dom"/>
</dbReference>
<dbReference type="RefSeq" id="WP_175153431.1">
    <property type="nucleotide sequence ID" value="NZ_CADIKK010000048.1"/>
</dbReference>
<keyword evidence="9" id="KW-1185">Reference proteome</keyword>
<dbReference type="PANTHER" id="PTHR43756">
    <property type="entry name" value="CHOLINE MONOOXYGENASE, CHLOROPLASTIC"/>
    <property type="match status" value="1"/>
</dbReference>
<dbReference type="GO" id="GO:0034785">
    <property type="term" value="F:salicylate 5-hydroxylase (NADH) activity"/>
    <property type="evidence" value="ECO:0007669"/>
    <property type="project" value="UniProtKB-EC"/>
</dbReference>
<evidence type="ECO:0000256" key="2">
    <source>
        <dbReference type="ARBA" id="ARBA00022714"/>
    </source>
</evidence>
<dbReference type="InterPro" id="IPR017941">
    <property type="entry name" value="Rieske_2Fe-2S"/>
</dbReference>
<dbReference type="SUPFAM" id="SSF55961">
    <property type="entry name" value="Bet v1-like"/>
    <property type="match status" value="1"/>
</dbReference>
<dbReference type="Pfam" id="PF00848">
    <property type="entry name" value="Ring_hydroxyl_A"/>
    <property type="match status" value="1"/>
</dbReference>
<keyword evidence="6" id="KW-0411">Iron-sulfur</keyword>
<keyword evidence="3" id="KW-0479">Metal-binding</keyword>
<dbReference type="GO" id="GO:0005506">
    <property type="term" value="F:iron ion binding"/>
    <property type="evidence" value="ECO:0007669"/>
    <property type="project" value="InterPro"/>
</dbReference>
<protein>
    <submittedName>
        <fullName evidence="8">Salicylate 5-hydroxylase, large oxygenase component</fullName>
        <ecNumber evidence="8">1.14.13.172</ecNumber>
    </submittedName>
</protein>
<dbReference type="Gene3D" id="2.102.10.10">
    <property type="entry name" value="Rieske [2Fe-2S] iron-sulphur domain"/>
    <property type="match status" value="1"/>
</dbReference>
<accession>A0A6S7CDP9</accession>
<dbReference type="Proteomes" id="UP000494365">
    <property type="component" value="Unassembled WGS sequence"/>
</dbReference>
<proteinExistence type="inferred from homology"/>
<dbReference type="InterPro" id="IPR043264">
    <property type="entry name" value="AhdA1c-like_alpha_C"/>
</dbReference>
<evidence type="ECO:0000256" key="6">
    <source>
        <dbReference type="ARBA" id="ARBA00023014"/>
    </source>
</evidence>
<name>A0A6S7CDP9_9BURK</name>
<dbReference type="GO" id="GO:0051537">
    <property type="term" value="F:2 iron, 2 sulfur cluster binding"/>
    <property type="evidence" value="ECO:0007669"/>
    <property type="project" value="UniProtKB-KW"/>
</dbReference>
<evidence type="ECO:0000256" key="5">
    <source>
        <dbReference type="ARBA" id="ARBA00023004"/>
    </source>
</evidence>
<evidence type="ECO:0000259" key="7">
    <source>
        <dbReference type="PROSITE" id="PS51296"/>
    </source>
</evidence>
<evidence type="ECO:0000256" key="3">
    <source>
        <dbReference type="ARBA" id="ARBA00022723"/>
    </source>
</evidence>
<dbReference type="InterPro" id="IPR001663">
    <property type="entry name" value="Rng_hydr_dOase-A"/>
</dbReference>
<keyword evidence="2" id="KW-0001">2Fe-2S</keyword>
<dbReference type="Gene3D" id="3.90.380.10">
    <property type="entry name" value="Naphthalene 1,2-dioxygenase Alpha Subunit, Chain A, domain 1"/>
    <property type="match status" value="1"/>
</dbReference>
<evidence type="ECO:0000256" key="4">
    <source>
        <dbReference type="ARBA" id="ARBA00023002"/>
    </source>
</evidence>
<dbReference type="CDD" id="cd08880">
    <property type="entry name" value="RHO_alpha_C_ahdA1c-like"/>
    <property type="match status" value="1"/>
</dbReference>
<evidence type="ECO:0000313" key="8">
    <source>
        <dbReference type="EMBL" id="CAB3807051.1"/>
    </source>
</evidence>
<reference evidence="8 9" key="1">
    <citation type="submission" date="2020-04" db="EMBL/GenBank/DDBJ databases">
        <authorList>
            <person name="De Canck E."/>
        </authorList>
    </citation>
    <scope>NUCLEOTIDE SEQUENCE [LARGE SCALE GENOMIC DNA]</scope>
    <source>
        <strain evidence="8 9">LMG 28614</strain>
    </source>
</reference>
<dbReference type="InterPro" id="IPR036922">
    <property type="entry name" value="Rieske_2Fe-2S_sf"/>
</dbReference>
<dbReference type="AlphaFoldDB" id="A0A6S7CDP9"/>
<keyword evidence="5" id="KW-0408">Iron</keyword>
<evidence type="ECO:0000313" key="9">
    <source>
        <dbReference type="Proteomes" id="UP000494365"/>
    </source>
</evidence>
<dbReference type="PROSITE" id="PS51296">
    <property type="entry name" value="RIESKE"/>
    <property type="match status" value="1"/>
</dbReference>
<dbReference type="PANTHER" id="PTHR43756:SF1">
    <property type="entry name" value="3-PHENYLPROPIONATE_CINNAMIC ACID DIOXYGENASE SUBUNIT ALPHA"/>
    <property type="match status" value="1"/>
</dbReference>
<dbReference type="EC" id="1.14.13.172" evidence="8"/>
<dbReference type="Pfam" id="PF00355">
    <property type="entry name" value="Rieske"/>
    <property type="match status" value="1"/>
</dbReference>
<evidence type="ECO:0000256" key="1">
    <source>
        <dbReference type="ARBA" id="ARBA00008751"/>
    </source>
</evidence>
<dbReference type="PRINTS" id="PR00090">
    <property type="entry name" value="RNGDIOXGNASE"/>
</dbReference>
<dbReference type="SUPFAM" id="SSF50022">
    <property type="entry name" value="ISP domain"/>
    <property type="match status" value="1"/>
</dbReference>
<gene>
    <name evidence="8" type="primary">nagG</name>
    <name evidence="8" type="ORF">LMG28614_06528</name>
</gene>
<organism evidence="8 9">
    <name type="scientific">Paraburkholderia ultramafica</name>
    <dbReference type="NCBI Taxonomy" id="1544867"/>
    <lineage>
        <taxon>Bacteria</taxon>
        <taxon>Pseudomonadati</taxon>
        <taxon>Pseudomonadota</taxon>
        <taxon>Betaproteobacteria</taxon>
        <taxon>Burkholderiales</taxon>
        <taxon>Burkholderiaceae</taxon>
        <taxon>Paraburkholderia</taxon>
    </lineage>
</organism>
<sequence length="416" mass="47709">MEHTMAAVAAAPIANRHWPEEGWTRVPFWVYTDEDLYQHELETFFYGPSWNYVALECEIPERGSYKRSWIGERQVVVVRGENDAIHVWENRCAHRGARVCWKNKGKEESFTCPYHQWNYALDGKLQGVPLKRGVLKKGGMPSDFDNSQHGLRPLSVHVEGGSIWASFSENPLPFAEYCGEDVIVNIRRQFPGKKLKLLGYNRQLIPGNWKLYFENLKDPYHATLLHSFLITFGLWRADTQSESIPGDSGHSVMVSRNVGRKKTDAAAEIARFKEALELHDLDTVTPRTEFEDGKVVAITHFPSVVIHQQANTFGMRHVIPKGTGSFELAWTFFGYEDDDDEMTRLRVRHANLYGPAGFVAMEDGEVLSESQLGAHHYGHRNAVVEMGGRDVEKQDHMVTEVLIRAFYKHYRKMMRI</sequence>
<keyword evidence="4 8" id="KW-0560">Oxidoreductase</keyword>
<feature type="domain" description="Rieske" evidence="7">
    <location>
        <begin position="51"/>
        <end position="165"/>
    </location>
</feature>